<feature type="compositionally biased region" description="Pro residues" evidence="1">
    <location>
        <begin position="588"/>
        <end position="602"/>
    </location>
</feature>
<dbReference type="AlphaFoldDB" id="A0A8J2YT15"/>
<dbReference type="PANTHER" id="PTHR38731:SF3">
    <property type="entry name" value="BLL6125 PROTEIN"/>
    <property type="match status" value="1"/>
</dbReference>
<proteinExistence type="predicted"/>
<keyword evidence="4" id="KW-1185">Reference proteome</keyword>
<feature type="compositionally biased region" description="Low complexity" evidence="1">
    <location>
        <begin position="500"/>
        <end position="566"/>
    </location>
</feature>
<feature type="compositionally biased region" description="Pro residues" evidence="1">
    <location>
        <begin position="783"/>
        <end position="817"/>
    </location>
</feature>
<protein>
    <recommendedName>
        <fullName evidence="5">FecR protein</fullName>
    </recommendedName>
</protein>
<evidence type="ECO:0000256" key="1">
    <source>
        <dbReference type="SAM" id="MobiDB-lite"/>
    </source>
</evidence>
<comment type="caution">
    <text evidence="3">The sequence shown here is derived from an EMBL/GenBank/DDBJ whole genome shotgun (WGS) entry which is preliminary data.</text>
</comment>
<organism evidence="3 4">
    <name type="scientific">Aliidongia dinghuensis</name>
    <dbReference type="NCBI Taxonomy" id="1867774"/>
    <lineage>
        <taxon>Bacteria</taxon>
        <taxon>Pseudomonadati</taxon>
        <taxon>Pseudomonadota</taxon>
        <taxon>Alphaproteobacteria</taxon>
        <taxon>Rhodospirillales</taxon>
        <taxon>Dongiaceae</taxon>
        <taxon>Aliidongia</taxon>
    </lineage>
</organism>
<gene>
    <name evidence="3" type="ORF">GCM10011611_17610</name>
</gene>
<dbReference type="EMBL" id="BMJQ01000004">
    <property type="protein sequence ID" value="GGF12450.1"/>
    <property type="molecule type" value="Genomic_DNA"/>
</dbReference>
<reference evidence="3" key="2">
    <citation type="submission" date="2020-09" db="EMBL/GenBank/DDBJ databases">
        <authorList>
            <person name="Sun Q."/>
            <person name="Zhou Y."/>
        </authorList>
    </citation>
    <scope>NUCLEOTIDE SEQUENCE</scope>
    <source>
        <strain evidence="3">CGMCC 1.15725</strain>
    </source>
</reference>
<dbReference type="Pfam" id="PF20245">
    <property type="entry name" value="DUF6600"/>
    <property type="match status" value="1"/>
</dbReference>
<keyword evidence="2" id="KW-0732">Signal</keyword>
<name>A0A8J2YT15_9PROT</name>
<feature type="signal peptide" evidence="2">
    <location>
        <begin position="1"/>
        <end position="21"/>
    </location>
</feature>
<evidence type="ECO:0000313" key="3">
    <source>
        <dbReference type="EMBL" id="GGF12450.1"/>
    </source>
</evidence>
<dbReference type="InterPro" id="IPR046535">
    <property type="entry name" value="DUF6600"/>
</dbReference>
<feature type="compositionally biased region" description="Pro residues" evidence="1">
    <location>
        <begin position="825"/>
        <end position="841"/>
    </location>
</feature>
<feature type="compositionally biased region" description="Pro residues" evidence="1">
    <location>
        <begin position="732"/>
        <end position="741"/>
    </location>
</feature>
<dbReference type="RefSeq" id="WP_189044730.1">
    <property type="nucleotide sequence ID" value="NZ_BMJQ01000004.1"/>
</dbReference>
<evidence type="ECO:0000256" key="2">
    <source>
        <dbReference type="SAM" id="SignalP"/>
    </source>
</evidence>
<feature type="chain" id="PRO_5035249050" description="FecR protein" evidence="2">
    <location>
        <begin position="22"/>
        <end position="862"/>
    </location>
</feature>
<feature type="compositionally biased region" description="Polar residues" evidence="1">
    <location>
        <begin position="616"/>
        <end position="634"/>
    </location>
</feature>
<reference evidence="3" key="1">
    <citation type="journal article" date="2014" name="Int. J. Syst. Evol. Microbiol.">
        <title>Complete genome sequence of Corynebacterium casei LMG S-19264T (=DSM 44701T), isolated from a smear-ripened cheese.</title>
        <authorList>
            <consortium name="US DOE Joint Genome Institute (JGI-PGF)"/>
            <person name="Walter F."/>
            <person name="Albersmeier A."/>
            <person name="Kalinowski J."/>
            <person name="Ruckert C."/>
        </authorList>
    </citation>
    <scope>NUCLEOTIDE SEQUENCE</scope>
    <source>
        <strain evidence="3">CGMCC 1.15725</strain>
    </source>
</reference>
<feature type="region of interest" description="Disordered" evidence="1">
    <location>
        <begin position="471"/>
        <end position="862"/>
    </location>
</feature>
<dbReference type="Proteomes" id="UP000646365">
    <property type="component" value="Unassembled WGS sequence"/>
</dbReference>
<evidence type="ECO:0008006" key="5">
    <source>
        <dbReference type="Google" id="ProtNLM"/>
    </source>
</evidence>
<feature type="compositionally biased region" description="Low complexity" evidence="1">
    <location>
        <begin position="475"/>
        <end position="487"/>
    </location>
</feature>
<feature type="compositionally biased region" description="Low complexity" evidence="1">
    <location>
        <begin position="656"/>
        <end position="675"/>
    </location>
</feature>
<feature type="compositionally biased region" description="Pro residues" evidence="1">
    <location>
        <begin position="712"/>
        <end position="722"/>
    </location>
</feature>
<accession>A0A8J2YT15</accession>
<sequence>MSGKFRLSCSGALSVALCAFAAFGFGGVPARAQDAPSQDPPARVGYVSLVEGTVSLHPSANDPWAAATVNYPMTAGSSLWTEPGGKAEIQIGAARVDLDGGTEVDIVAVDDHSVDINVPQGRVDVRLHDRQPNETYEVTVPRGTVALNTDGTYRITAGDDQNPTQVGALYGNAQLIEPSGTVPVETNNELVVSSGDPLQYTQQPIQDDGFDHWVADRTHSLERPVAHRYTSPQMVGADNLDQYGTWQQSPQYGAVWYPSAVDADWAPYREGRWSYVGPWGWTWVDDEPWGFAPFHYGRWAYVDDRWGWVPGEEVAEPVYAPALVAFVGGDPGIGVGVSIGIGVGFGAAVGWVPLGPDEVYEPWYHHSDRYIHNVNITNVSETKINNITVNKTVNNINNVNNITNVNNTTYVNQRAVTAVNRNTFVNAQPVRQAALPAAQAARFTHPIAAAAGPAHANALASALPQPTVASRVGSAAAAHPMQAPPQAKLQMPTTRTTPQGRVVPTAVPAAPAARTAGTAPAGAHPAVPPTAAAAARPNGVPQPHAGGPVAGSPVAGNPVAGGPIAGTVPHPGIGTTPTTAQPRGAVPPTAPHPGGVPQPHPVGPIAGAVPHPGIGTTPTAAQPRTNAPNATSQPGAVPQPHPAAPIAGAVPHPGIGATPTAAQPRGAAPTATPRPGGVPQPHPVGPINGAVPHPGNGAAPTAPFHAGAPTPAARPNPVPQAHPAPQSVPTARPAPQPPTPIAQPRNEGTRFPAPQPQPQAHAPTPATTAPRAPAPVHVQPQARPAPPPPAQYHPAPRPQPQVAPRPQPQAAPRPQAPAPVHVQPQPRPQPQPQSQPRPQPQARPQQPHQAAPHQQDKNGHPT</sequence>
<dbReference type="PANTHER" id="PTHR38731">
    <property type="entry name" value="LIPL45-RELATED LIPOPROTEIN-RELATED"/>
    <property type="match status" value="1"/>
</dbReference>
<feature type="compositionally biased region" description="Low complexity" evidence="1">
    <location>
        <begin position="842"/>
        <end position="853"/>
    </location>
</feature>
<evidence type="ECO:0000313" key="4">
    <source>
        <dbReference type="Proteomes" id="UP000646365"/>
    </source>
</evidence>
<feature type="compositionally biased region" description="Low complexity" evidence="1">
    <location>
        <begin position="758"/>
        <end position="782"/>
    </location>
</feature>
<dbReference type="PRINTS" id="PR01217">
    <property type="entry name" value="PRICHEXTENSN"/>
</dbReference>